<dbReference type="InParanoid" id="G2Y8W0"/>
<dbReference type="Proteomes" id="UP000008177">
    <property type="component" value="Unplaced contigs"/>
</dbReference>
<sequence length="351" mass="37059">MPPILVVANQSANDKPSFNSVTAARELSVLFMPECDRLSVGELFAILRDTSQSLIMLRIISLVFIGLLNGFVEGQCYSYGGVEMDSTYKPCNGSAPVSMCCHLGVINNGGDECGSGSTYGLCGISGTQLWRESCTDKTWQSPLCLKLCVGANDTEITACPNGSYCCGKNAADCCNANEGKFIVNNQVSDTAARDSLSSQTSQTTAASSTPISIQASEFMSTTTSGMLSAVVQTSTVQASVLISTVYQPLPSSTLTASSSNTPQSLSIGARAGIGAGAGVFTVLVSLLALLLWKRKQPGSKSHELPATEIKPSLFNPGRRPKHVDRVEVDGTTPRAVEVHEHGRQIEPTEML</sequence>
<name>G2Y8W0_BOTF4</name>
<organism evidence="2 3">
    <name type="scientific">Botryotinia fuckeliana (strain T4)</name>
    <name type="common">Noble rot fungus</name>
    <name type="synonym">Botrytis cinerea</name>
    <dbReference type="NCBI Taxonomy" id="999810"/>
    <lineage>
        <taxon>Eukaryota</taxon>
        <taxon>Fungi</taxon>
        <taxon>Dikarya</taxon>
        <taxon>Ascomycota</taxon>
        <taxon>Pezizomycotina</taxon>
        <taxon>Leotiomycetes</taxon>
        <taxon>Helotiales</taxon>
        <taxon>Sclerotiniaceae</taxon>
        <taxon>Botrytis</taxon>
    </lineage>
</organism>
<dbReference type="AlphaFoldDB" id="G2Y8W0"/>
<dbReference type="OrthoDB" id="5215637at2759"/>
<evidence type="ECO:0000313" key="3">
    <source>
        <dbReference type="Proteomes" id="UP000008177"/>
    </source>
</evidence>
<evidence type="ECO:0000256" key="1">
    <source>
        <dbReference type="SAM" id="Phobius"/>
    </source>
</evidence>
<protein>
    <submittedName>
        <fullName evidence="2">Uncharacterized protein</fullName>
    </submittedName>
</protein>
<gene>
    <name evidence="2" type="ORF">BofuT4_P029120.1</name>
</gene>
<dbReference type="HOGENOM" id="CLU_931149_0_0_1"/>
<accession>G2Y8W0</accession>
<evidence type="ECO:0000313" key="2">
    <source>
        <dbReference type="EMBL" id="CCD49036.1"/>
    </source>
</evidence>
<feature type="transmembrane region" description="Helical" evidence="1">
    <location>
        <begin position="271"/>
        <end position="292"/>
    </location>
</feature>
<keyword evidence="1" id="KW-0472">Membrane</keyword>
<proteinExistence type="predicted"/>
<keyword evidence="1" id="KW-0812">Transmembrane</keyword>
<keyword evidence="1" id="KW-1133">Transmembrane helix</keyword>
<dbReference type="EMBL" id="FQ790300">
    <property type="protein sequence ID" value="CCD49036.1"/>
    <property type="molecule type" value="Genomic_DNA"/>
</dbReference>
<reference evidence="3" key="1">
    <citation type="journal article" date="2011" name="PLoS Genet.">
        <title>Genomic analysis of the necrotrophic fungal pathogens Sclerotinia sclerotiorum and Botrytis cinerea.</title>
        <authorList>
            <person name="Amselem J."/>
            <person name="Cuomo C.A."/>
            <person name="van Kan J.A."/>
            <person name="Viaud M."/>
            <person name="Benito E.P."/>
            <person name="Couloux A."/>
            <person name="Coutinho P.M."/>
            <person name="de Vries R.P."/>
            <person name="Dyer P.S."/>
            <person name="Fillinger S."/>
            <person name="Fournier E."/>
            <person name="Gout L."/>
            <person name="Hahn M."/>
            <person name="Kohn L."/>
            <person name="Lapalu N."/>
            <person name="Plummer K.M."/>
            <person name="Pradier J.M."/>
            <person name="Quevillon E."/>
            <person name="Sharon A."/>
            <person name="Simon A."/>
            <person name="ten Have A."/>
            <person name="Tudzynski B."/>
            <person name="Tudzynski P."/>
            <person name="Wincker P."/>
            <person name="Andrew M."/>
            <person name="Anthouard V."/>
            <person name="Beever R.E."/>
            <person name="Beffa R."/>
            <person name="Benoit I."/>
            <person name="Bouzid O."/>
            <person name="Brault B."/>
            <person name="Chen Z."/>
            <person name="Choquer M."/>
            <person name="Collemare J."/>
            <person name="Cotton P."/>
            <person name="Danchin E.G."/>
            <person name="Da Silva C."/>
            <person name="Gautier A."/>
            <person name="Giraud C."/>
            <person name="Giraud T."/>
            <person name="Gonzalez C."/>
            <person name="Grossetete S."/>
            <person name="Guldener U."/>
            <person name="Henrissat B."/>
            <person name="Howlett B.J."/>
            <person name="Kodira C."/>
            <person name="Kretschmer M."/>
            <person name="Lappartient A."/>
            <person name="Leroch M."/>
            <person name="Levis C."/>
            <person name="Mauceli E."/>
            <person name="Neuveglise C."/>
            <person name="Oeser B."/>
            <person name="Pearson M."/>
            <person name="Poulain J."/>
            <person name="Poussereau N."/>
            <person name="Quesneville H."/>
            <person name="Rascle C."/>
            <person name="Schumacher J."/>
            <person name="Segurens B."/>
            <person name="Sexton A."/>
            <person name="Silva E."/>
            <person name="Sirven C."/>
            <person name="Soanes D.M."/>
            <person name="Talbot N.J."/>
            <person name="Templeton M."/>
            <person name="Yandava C."/>
            <person name="Yarden O."/>
            <person name="Zeng Q."/>
            <person name="Rollins J.A."/>
            <person name="Lebrun M.H."/>
            <person name="Dickman M."/>
        </authorList>
    </citation>
    <scope>NUCLEOTIDE SEQUENCE [LARGE SCALE GENOMIC DNA]</scope>
    <source>
        <strain evidence="3">T4</strain>
    </source>
</reference>
<dbReference type="STRING" id="999810.G2Y8W0"/>